<comment type="caution">
    <text evidence="7">The sequence shown here is derived from an EMBL/GenBank/DDBJ whole genome shotgun (WGS) entry which is preliminary data.</text>
</comment>
<evidence type="ECO:0000313" key="8">
    <source>
        <dbReference type="Proteomes" id="UP000019486"/>
    </source>
</evidence>
<keyword evidence="3" id="KW-0274">FAD</keyword>
<accession>W9H534</accession>
<keyword evidence="2" id="KW-0285">Flavoprotein</keyword>
<reference evidence="7 8" key="1">
    <citation type="submission" date="2013-08" db="EMBL/GenBank/DDBJ databases">
        <title>The genome sequence of Skermanella stibiiresistens.</title>
        <authorList>
            <person name="Zhu W."/>
            <person name="Wang G."/>
        </authorList>
    </citation>
    <scope>NUCLEOTIDE SEQUENCE [LARGE SCALE GENOMIC DNA]</scope>
    <source>
        <strain evidence="7 8">SB22</strain>
    </source>
</reference>
<dbReference type="InterPro" id="IPR036188">
    <property type="entry name" value="FAD/NAD-bd_sf"/>
</dbReference>
<sequence>MSLDKIECVVIGGGSLALAVTRRLALSGREVMLVSRGDREQDDGGHWVASGGWPEPIESSILDQPGTLRASFCAQGAEALEVYRGSQDIRFTRTGQLVVARDAGEMALLRDMAARDPSVRLLSAAEVAQHERGLECAGGLIAEDAGVIDGDALRLALRIDAETAGAYVTEGCRLVAAYPMRRGFEIDLGGLPGDLETLRCDLLINAGEDVEAVQVASRIDGMRRHLPPEPLAPGSKRYKLEGTAPFSRLVVPGCRGSKASALFFSGFQGESWMDVLASPEEESDRSSADRRMADWRIQGQTEHGIVGLVNVFGVDARSETRASMALAEAVADTLSGRVAWSAPQPTSRMVLV</sequence>
<comment type="similarity">
    <text evidence="5">Belongs to the L2HGDH family.</text>
</comment>
<evidence type="ECO:0000259" key="6">
    <source>
        <dbReference type="Pfam" id="PF01266"/>
    </source>
</evidence>
<dbReference type="STRING" id="1385369.N825_04360"/>
<proteinExistence type="inferred from homology"/>
<keyword evidence="8" id="KW-1185">Reference proteome</keyword>
<dbReference type="Gene3D" id="3.30.9.10">
    <property type="entry name" value="D-Amino Acid Oxidase, subunit A, domain 2"/>
    <property type="match status" value="1"/>
</dbReference>
<evidence type="ECO:0000256" key="3">
    <source>
        <dbReference type="ARBA" id="ARBA00022827"/>
    </source>
</evidence>
<dbReference type="Pfam" id="PF01266">
    <property type="entry name" value="DAO"/>
    <property type="match status" value="1"/>
</dbReference>
<dbReference type="InterPro" id="IPR006076">
    <property type="entry name" value="FAD-dep_OxRdtase"/>
</dbReference>
<evidence type="ECO:0000313" key="7">
    <source>
        <dbReference type="EMBL" id="EWY39901.1"/>
    </source>
</evidence>
<dbReference type="AlphaFoldDB" id="W9H534"/>
<organism evidence="7 8">
    <name type="scientific">Skermanella stibiiresistens SB22</name>
    <dbReference type="NCBI Taxonomy" id="1385369"/>
    <lineage>
        <taxon>Bacteria</taxon>
        <taxon>Pseudomonadati</taxon>
        <taxon>Pseudomonadota</taxon>
        <taxon>Alphaproteobacteria</taxon>
        <taxon>Rhodospirillales</taxon>
        <taxon>Azospirillaceae</taxon>
        <taxon>Skermanella</taxon>
    </lineage>
</organism>
<dbReference type="EMBL" id="AVFL01000010">
    <property type="protein sequence ID" value="EWY39901.1"/>
    <property type="molecule type" value="Genomic_DNA"/>
</dbReference>
<gene>
    <name evidence="7" type="ORF">N825_04360</name>
</gene>
<dbReference type="PANTHER" id="PTHR43104:SF4">
    <property type="entry name" value="L-2-HYDROXYGLUTARATE DEHYDROGENASE, MITOCHONDRIAL"/>
    <property type="match status" value="1"/>
</dbReference>
<dbReference type="GO" id="GO:0047545">
    <property type="term" value="F:(S)-2-hydroxyglutarate dehydrogenase activity"/>
    <property type="evidence" value="ECO:0007669"/>
    <property type="project" value="TreeGrafter"/>
</dbReference>
<dbReference type="Gene3D" id="3.50.50.60">
    <property type="entry name" value="FAD/NAD(P)-binding domain"/>
    <property type="match status" value="1"/>
</dbReference>
<evidence type="ECO:0000256" key="2">
    <source>
        <dbReference type="ARBA" id="ARBA00022630"/>
    </source>
</evidence>
<feature type="domain" description="FAD dependent oxidoreductase" evidence="6">
    <location>
        <begin position="8"/>
        <end position="186"/>
    </location>
</feature>
<dbReference type="RefSeq" id="WP_037453357.1">
    <property type="nucleotide sequence ID" value="NZ_AVFL01000010.1"/>
</dbReference>
<protein>
    <recommendedName>
        <fullName evidence="6">FAD dependent oxidoreductase domain-containing protein</fullName>
    </recommendedName>
</protein>
<dbReference type="PANTHER" id="PTHR43104">
    <property type="entry name" value="L-2-HYDROXYGLUTARATE DEHYDROGENASE, MITOCHONDRIAL"/>
    <property type="match status" value="1"/>
</dbReference>
<dbReference type="PATRIC" id="fig|1385369.3.peg.3098"/>
<keyword evidence="4" id="KW-0560">Oxidoreductase</keyword>
<evidence type="ECO:0000256" key="4">
    <source>
        <dbReference type="ARBA" id="ARBA00023002"/>
    </source>
</evidence>
<dbReference type="Proteomes" id="UP000019486">
    <property type="component" value="Unassembled WGS sequence"/>
</dbReference>
<comment type="cofactor">
    <cofactor evidence="1">
        <name>FAD</name>
        <dbReference type="ChEBI" id="CHEBI:57692"/>
    </cofactor>
</comment>
<dbReference type="SUPFAM" id="SSF51905">
    <property type="entry name" value="FAD/NAD(P)-binding domain"/>
    <property type="match status" value="1"/>
</dbReference>
<evidence type="ECO:0000256" key="1">
    <source>
        <dbReference type="ARBA" id="ARBA00001974"/>
    </source>
</evidence>
<evidence type="ECO:0000256" key="5">
    <source>
        <dbReference type="ARBA" id="ARBA00037941"/>
    </source>
</evidence>
<name>W9H534_9PROT</name>